<sequence>MVVEYLFVIPDICIETLFESYIIINKQDDKATCHVARSTIDWYDDHGGEQLDWPARSPDLNPTKNLWDELDLRIKGCNNCPKS</sequence>
<organism evidence="1 2">
    <name type="scientific">Larinioides sclopetarius</name>
    <dbReference type="NCBI Taxonomy" id="280406"/>
    <lineage>
        <taxon>Eukaryota</taxon>
        <taxon>Metazoa</taxon>
        <taxon>Ecdysozoa</taxon>
        <taxon>Arthropoda</taxon>
        <taxon>Chelicerata</taxon>
        <taxon>Arachnida</taxon>
        <taxon>Araneae</taxon>
        <taxon>Araneomorphae</taxon>
        <taxon>Entelegynae</taxon>
        <taxon>Araneoidea</taxon>
        <taxon>Araneidae</taxon>
        <taxon>Larinioides</taxon>
    </lineage>
</organism>
<dbReference type="InterPro" id="IPR036397">
    <property type="entry name" value="RNaseH_sf"/>
</dbReference>
<keyword evidence="2" id="KW-1185">Reference proteome</keyword>
<evidence type="ECO:0008006" key="3">
    <source>
        <dbReference type="Google" id="ProtNLM"/>
    </source>
</evidence>
<reference evidence="1 2" key="1">
    <citation type="submission" date="2024-04" db="EMBL/GenBank/DDBJ databases">
        <authorList>
            <person name="Rising A."/>
            <person name="Reimegard J."/>
            <person name="Sonavane S."/>
            <person name="Akerstrom W."/>
            <person name="Nylinder S."/>
            <person name="Hedman E."/>
            <person name="Kallberg Y."/>
        </authorList>
    </citation>
    <scope>NUCLEOTIDE SEQUENCE [LARGE SCALE GENOMIC DNA]</scope>
</reference>
<comment type="caution">
    <text evidence="1">The sequence shown here is derived from an EMBL/GenBank/DDBJ whole genome shotgun (WGS) entry which is preliminary data.</text>
</comment>
<accession>A0AAV1YXU5</accession>
<dbReference type="Proteomes" id="UP001497382">
    <property type="component" value="Unassembled WGS sequence"/>
</dbReference>
<dbReference type="AlphaFoldDB" id="A0AAV1YXU5"/>
<evidence type="ECO:0000313" key="2">
    <source>
        <dbReference type="Proteomes" id="UP001497382"/>
    </source>
</evidence>
<name>A0AAV1YXU5_9ARAC</name>
<protein>
    <recommendedName>
        <fullName evidence="3">Tc1-like transposase DDE domain-containing protein</fullName>
    </recommendedName>
</protein>
<dbReference type="Gene3D" id="3.30.420.10">
    <property type="entry name" value="Ribonuclease H-like superfamily/Ribonuclease H"/>
    <property type="match status" value="1"/>
</dbReference>
<gene>
    <name evidence="1" type="ORF">LARSCL_LOCUS1163</name>
</gene>
<evidence type="ECO:0000313" key="1">
    <source>
        <dbReference type="EMBL" id="CAL1262729.1"/>
    </source>
</evidence>
<proteinExistence type="predicted"/>
<dbReference type="GO" id="GO:0003676">
    <property type="term" value="F:nucleic acid binding"/>
    <property type="evidence" value="ECO:0007669"/>
    <property type="project" value="InterPro"/>
</dbReference>
<dbReference type="EMBL" id="CAXIEN010000006">
    <property type="protein sequence ID" value="CAL1262729.1"/>
    <property type="molecule type" value="Genomic_DNA"/>
</dbReference>
<feature type="non-terminal residue" evidence="1">
    <location>
        <position position="83"/>
    </location>
</feature>